<reference evidence="4" key="1">
    <citation type="submission" date="2023-08" db="EMBL/GenBank/DDBJ databases">
        <title>A de novo genome assembly of Solanum verrucosum Schlechtendal, a Mexican diploid species geographically isolated from the other diploid A-genome species in potato relatives.</title>
        <authorList>
            <person name="Hosaka K."/>
        </authorList>
    </citation>
    <scope>NUCLEOTIDE SEQUENCE</scope>
    <source>
        <tissue evidence="4">Young leaves</tissue>
    </source>
</reference>
<dbReference type="SUPFAM" id="SSF50129">
    <property type="entry name" value="GroES-like"/>
    <property type="match status" value="1"/>
</dbReference>
<evidence type="ECO:0000259" key="3">
    <source>
        <dbReference type="SMART" id="SM00829"/>
    </source>
</evidence>
<dbReference type="InterPro" id="IPR013154">
    <property type="entry name" value="ADH-like_N"/>
</dbReference>
<keyword evidence="1" id="KW-0521">NADP</keyword>
<accession>A0AAF0Q3F5</accession>
<name>A0AAF0Q3F5_SOLVR</name>
<dbReference type="InterPro" id="IPR036291">
    <property type="entry name" value="NAD(P)-bd_dom_sf"/>
</dbReference>
<proteinExistence type="predicted"/>
<evidence type="ECO:0000256" key="2">
    <source>
        <dbReference type="ARBA" id="ARBA00023002"/>
    </source>
</evidence>
<dbReference type="PANTHER" id="PTHR48106">
    <property type="entry name" value="QUINONE OXIDOREDUCTASE PIG3-RELATED"/>
    <property type="match status" value="1"/>
</dbReference>
<keyword evidence="2" id="KW-0560">Oxidoreductase</keyword>
<dbReference type="Gene3D" id="3.90.180.10">
    <property type="entry name" value="Medium-chain alcohol dehydrogenases, catalytic domain"/>
    <property type="match status" value="2"/>
</dbReference>
<evidence type="ECO:0000256" key="1">
    <source>
        <dbReference type="ARBA" id="ARBA00022857"/>
    </source>
</evidence>
<evidence type="ECO:0000313" key="5">
    <source>
        <dbReference type="Proteomes" id="UP001234989"/>
    </source>
</evidence>
<dbReference type="InterPro" id="IPR011032">
    <property type="entry name" value="GroES-like_sf"/>
</dbReference>
<gene>
    <name evidence="4" type="ORF">MTR67_009481</name>
</gene>
<dbReference type="Proteomes" id="UP001234989">
    <property type="component" value="Chromosome 2"/>
</dbReference>
<dbReference type="PANTHER" id="PTHR48106:SF8">
    <property type="entry name" value="OS02G0805600 PROTEIN"/>
    <property type="match status" value="1"/>
</dbReference>
<dbReference type="GO" id="GO:0016651">
    <property type="term" value="F:oxidoreductase activity, acting on NAD(P)H"/>
    <property type="evidence" value="ECO:0007669"/>
    <property type="project" value="TreeGrafter"/>
</dbReference>
<dbReference type="CDD" id="cd05276">
    <property type="entry name" value="p53_inducible_oxidoreductase"/>
    <property type="match status" value="1"/>
</dbReference>
<dbReference type="InterPro" id="IPR020843">
    <property type="entry name" value="ER"/>
</dbReference>
<dbReference type="GO" id="GO:0070402">
    <property type="term" value="F:NADPH binding"/>
    <property type="evidence" value="ECO:0007669"/>
    <property type="project" value="TreeGrafter"/>
</dbReference>
<protein>
    <recommendedName>
        <fullName evidence="3">Enoyl reductase (ER) domain-containing protein</fullName>
    </recommendedName>
</protein>
<dbReference type="InterPro" id="IPR013149">
    <property type="entry name" value="ADH-like_C"/>
</dbReference>
<dbReference type="SUPFAM" id="SSF51735">
    <property type="entry name" value="NAD(P)-binding Rossmann-fold domains"/>
    <property type="match status" value="1"/>
</dbReference>
<evidence type="ECO:0000313" key="4">
    <source>
        <dbReference type="EMBL" id="WMV16096.1"/>
    </source>
</evidence>
<feature type="domain" description="Enoyl reductase (ER)" evidence="3">
    <location>
        <begin position="10"/>
        <end position="393"/>
    </location>
</feature>
<dbReference type="InterPro" id="IPR014189">
    <property type="entry name" value="Quinone_OxRdtase_PIG3"/>
</dbReference>
<dbReference type="NCBIfam" id="TIGR02824">
    <property type="entry name" value="quinone_pig3"/>
    <property type="match status" value="1"/>
</dbReference>
<keyword evidence="5" id="KW-1185">Reference proteome</keyword>
<dbReference type="EMBL" id="CP133613">
    <property type="protein sequence ID" value="WMV16096.1"/>
    <property type="molecule type" value="Genomic_DNA"/>
</dbReference>
<organism evidence="4 5">
    <name type="scientific">Solanum verrucosum</name>
    <dbReference type="NCBI Taxonomy" id="315347"/>
    <lineage>
        <taxon>Eukaryota</taxon>
        <taxon>Viridiplantae</taxon>
        <taxon>Streptophyta</taxon>
        <taxon>Embryophyta</taxon>
        <taxon>Tracheophyta</taxon>
        <taxon>Spermatophyta</taxon>
        <taxon>Magnoliopsida</taxon>
        <taxon>eudicotyledons</taxon>
        <taxon>Gunneridae</taxon>
        <taxon>Pentapetalae</taxon>
        <taxon>asterids</taxon>
        <taxon>lamiids</taxon>
        <taxon>Solanales</taxon>
        <taxon>Solanaceae</taxon>
        <taxon>Solanoideae</taxon>
        <taxon>Solaneae</taxon>
        <taxon>Solanum</taxon>
    </lineage>
</organism>
<dbReference type="Pfam" id="PF08240">
    <property type="entry name" value="ADH_N"/>
    <property type="match status" value="1"/>
</dbReference>
<dbReference type="SMART" id="SM00829">
    <property type="entry name" value="PKS_ER"/>
    <property type="match status" value="1"/>
</dbReference>
<dbReference type="AlphaFoldDB" id="A0AAF0Q3F5"/>
<dbReference type="Pfam" id="PF00107">
    <property type="entry name" value="ADH_zinc_N"/>
    <property type="match status" value="1"/>
</dbReference>
<sequence>MKAVVITSPGGPEVLKIQEVEDPQIKDDEILIKIAATALNRADTLQRQGKYPPPKGDSEYPGLECSGTVEAVGKDVTRWKIGDQNLIVVEPFGVAQWFELGTSMLEVSSSKSLASESKEFAFWVELVAPGTKGFLFQDERISLSSNLNDSGLALVCALIGGGGYAEKVAVPTGQVLPIPSGVSLQDAASFPEVACTVWSTIFMTSKLSSGETFLIHGGSSGIGTFAIQMAKCIGVKVFITAGSEEKLAACKELGADVCINYKTEDFVTRIKEETGGKGVDVILDNIGGSYFQRNLDSLNVDGRLFIIGFMGGTVTQVNLGCLLARRLTVQAAGLRSRSAKNKAQIVREVEKNVWPAIAAGKVKPVVYKYFPLAEAAEAHQLMESSKHIGKILLTV</sequence>